<dbReference type="GeneID" id="8047729"/>
<evidence type="ECO:0000256" key="6">
    <source>
        <dbReference type="SAM" id="MobiDB-lite"/>
    </source>
</evidence>
<dbReference type="GO" id="GO:0006298">
    <property type="term" value="P:mismatch repair"/>
    <property type="evidence" value="ECO:0007669"/>
    <property type="project" value="TreeGrafter"/>
</dbReference>
<feature type="region of interest" description="Disordered" evidence="6">
    <location>
        <begin position="1"/>
        <end position="33"/>
    </location>
</feature>
<dbReference type="InterPro" id="IPR018325">
    <property type="entry name" value="Rad4/PNGase_transGLS-fold"/>
</dbReference>
<dbReference type="Pfam" id="PF03835">
    <property type="entry name" value="Rad4"/>
    <property type="match status" value="1"/>
</dbReference>
<dbReference type="SUPFAM" id="SSF54001">
    <property type="entry name" value="Cysteine proteinases"/>
    <property type="match status" value="1"/>
</dbReference>
<gene>
    <name evidence="10" type="ordered locus">Cd36_43300</name>
    <name evidence="11" type="ORF">CD36_43300</name>
</gene>
<evidence type="ECO:0000259" key="8">
    <source>
        <dbReference type="SMART" id="SM01031"/>
    </source>
</evidence>
<dbReference type="eggNOG" id="KOG2179">
    <property type="taxonomic scope" value="Eukaryota"/>
</dbReference>
<reference evidence="11 12" key="1">
    <citation type="journal article" date="2009" name="Genome Res.">
        <title>Comparative genomics of the fungal pathogens Candida dubliniensis and Candida albicans.</title>
        <authorList>
            <person name="Jackson A.P."/>
            <person name="Gamble J.A."/>
            <person name="Yeomans T."/>
            <person name="Moran G.P."/>
            <person name="Saunders D."/>
            <person name="Harris D."/>
            <person name="Aslett M."/>
            <person name="Barrell J.F."/>
            <person name="Butler G."/>
            <person name="Citiulo F."/>
            <person name="Coleman D.C."/>
            <person name="de Groot P.W.J."/>
            <person name="Goodwin T.J."/>
            <person name="Quail M.A."/>
            <person name="McQuillan J."/>
            <person name="Munro C.A."/>
            <person name="Pain A."/>
            <person name="Poulter R.T."/>
            <person name="Rajandream M.A."/>
            <person name="Renauld H."/>
            <person name="Spiering M.J."/>
            <person name="Tivey A."/>
            <person name="Gow N.A.R."/>
            <person name="Barrell B."/>
            <person name="Sullivan D.J."/>
            <person name="Berriman M."/>
        </authorList>
    </citation>
    <scope>NUCLEOTIDE SEQUENCE [LARGE SCALE GENOMIC DNA]</scope>
    <source>
        <strain evidence="12">CD36 / ATCC MYA-646 / CBS 7987 / NCPF 3949 / NRRL Y-17841</strain>
    </source>
</reference>
<dbReference type="GO" id="GO:0003684">
    <property type="term" value="F:damaged DNA binding"/>
    <property type="evidence" value="ECO:0007669"/>
    <property type="project" value="InterPro"/>
</dbReference>
<evidence type="ECO:0000256" key="4">
    <source>
        <dbReference type="ARBA" id="ARBA00023204"/>
    </source>
</evidence>
<dbReference type="KEGG" id="cdu:CD36_43300"/>
<evidence type="ECO:0000313" key="10">
    <source>
        <dbReference type="CGD" id="CAL0000166669"/>
    </source>
</evidence>
<name>B9WG34_CANDC</name>
<dbReference type="Pfam" id="PF10403">
    <property type="entry name" value="BHD_1"/>
    <property type="match status" value="1"/>
</dbReference>
<dbReference type="Pfam" id="PF10404">
    <property type="entry name" value="BHD_2"/>
    <property type="match status" value="1"/>
</dbReference>
<evidence type="ECO:0000256" key="5">
    <source>
        <dbReference type="ARBA" id="ARBA00023242"/>
    </source>
</evidence>
<dbReference type="OrthoDB" id="300780at2759"/>
<dbReference type="InterPro" id="IPR042488">
    <property type="entry name" value="Rad4_BHD3_sf"/>
</dbReference>
<dbReference type="Gene3D" id="3.90.260.10">
    <property type="entry name" value="Transglutaminase-like"/>
    <property type="match status" value="1"/>
</dbReference>
<evidence type="ECO:0000259" key="9">
    <source>
        <dbReference type="SMART" id="SM01032"/>
    </source>
</evidence>
<dbReference type="InterPro" id="IPR038765">
    <property type="entry name" value="Papain-like_cys_pep_sf"/>
</dbReference>
<dbReference type="InterPro" id="IPR004583">
    <property type="entry name" value="DNA_repair_Rad4"/>
</dbReference>
<keyword evidence="12" id="KW-1185">Reference proteome</keyword>
<dbReference type="VEuPathDB" id="FungiDB:CD36_43300"/>
<dbReference type="InterPro" id="IPR018326">
    <property type="entry name" value="Rad4_beta-hairpin_dom1"/>
</dbReference>
<organism evidence="11 12">
    <name type="scientific">Candida dubliniensis (strain CD36 / ATCC MYA-646 / CBS 7987 / NCPF 3949 / NRRL Y-17841)</name>
    <name type="common">Yeast</name>
    <dbReference type="NCBI Taxonomy" id="573826"/>
    <lineage>
        <taxon>Eukaryota</taxon>
        <taxon>Fungi</taxon>
        <taxon>Dikarya</taxon>
        <taxon>Ascomycota</taxon>
        <taxon>Saccharomycotina</taxon>
        <taxon>Pichiomycetes</taxon>
        <taxon>Debaryomycetaceae</taxon>
        <taxon>Candida/Lodderomyces clade</taxon>
        <taxon>Candida</taxon>
    </lineage>
</organism>
<evidence type="ECO:0000313" key="11">
    <source>
        <dbReference type="EMBL" id="CAX42204.1"/>
    </source>
</evidence>
<dbReference type="RefSeq" id="XP_002419988.1">
    <property type="nucleotide sequence ID" value="XM_002419943.1"/>
</dbReference>
<dbReference type="GO" id="GO:0071942">
    <property type="term" value="C:XPC complex"/>
    <property type="evidence" value="ECO:0007669"/>
    <property type="project" value="TreeGrafter"/>
</dbReference>
<evidence type="ECO:0000256" key="1">
    <source>
        <dbReference type="ARBA" id="ARBA00004123"/>
    </source>
</evidence>
<feature type="domain" description="Rad4 beta-hairpin" evidence="8">
    <location>
        <begin position="448"/>
        <end position="511"/>
    </location>
</feature>
<dbReference type="GO" id="GO:0005737">
    <property type="term" value="C:cytoplasm"/>
    <property type="evidence" value="ECO:0007669"/>
    <property type="project" value="TreeGrafter"/>
</dbReference>
<keyword evidence="3" id="KW-0227">DNA damage</keyword>
<dbReference type="SMART" id="SM01030">
    <property type="entry name" value="BHD_1"/>
    <property type="match status" value="1"/>
</dbReference>
<dbReference type="CGD" id="CAL0000166669">
    <property type="gene designation" value="Cd36_43300"/>
</dbReference>
<keyword evidence="5" id="KW-0539">Nucleus</keyword>
<dbReference type="SMART" id="SM01031">
    <property type="entry name" value="BHD_2"/>
    <property type="match status" value="1"/>
</dbReference>
<comment type="subcellular location">
    <subcellularLocation>
        <location evidence="1">Nucleus</location>
    </subcellularLocation>
</comment>
<dbReference type="HOGENOM" id="CLU_003639_3_1_1"/>
<feature type="domain" description="Rad4 beta-hairpin" evidence="9">
    <location>
        <begin position="524"/>
        <end position="597"/>
    </location>
</feature>
<dbReference type="InterPro" id="IPR036985">
    <property type="entry name" value="Transglutaminase-like_sf"/>
</dbReference>
<dbReference type="Proteomes" id="UP000002605">
    <property type="component" value="Chromosome 4"/>
</dbReference>
<feature type="domain" description="Rad4 beta-hairpin" evidence="7">
    <location>
        <begin position="391"/>
        <end position="446"/>
    </location>
</feature>
<dbReference type="InterPro" id="IPR018328">
    <property type="entry name" value="Rad4_beta-hairpin_dom3"/>
</dbReference>
<dbReference type="PANTHER" id="PTHR12135">
    <property type="entry name" value="DNA REPAIR PROTEIN XP-C / RAD4"/>
    <property type="match status" value="1"/>
</dbReference>
<protein>
    <submittedName>
        <fullName evidence="11">DNA repair protein RAD34 orthologue, putative</fullName>
    </submittedName>
</protein>
<dbReference type="SMART" id="SM01032">
    <property type="entry name" value="BHD_3"/>
    <property type="match status" value="1"/>
</dbReference>
<dbReference type="GO" id="GO:0006289">
    <property type="term" value="P:nucleotide-excision repair"/>
    <property type="evidence" value="ECO:0007669"/>
    <property type="project" value="InterPro"/>
</dbReference>
<evidence type="ECO:0000256" key="3">
    <source>
        <dbReference type="ARBA" id="ARBA00022763"/>
    </source>
</evidence>
<evidence type="ECO:0000256" key="2">
    <source>
        <dbReference type="ARBA" id="ARBA00009525"/>
    </source>
</evidence>
<proteinExistence type="inferred from homology"/>
<dbReference type="GO" id="GO:0000111">
    <property type="term" value="C:nucleotide-excision repair factor 2 complex"/>
    <property type="evidence" value="ECO:0007669"/>
    <property type="project" value="TreeGrafter"/>
</dbReference>
<dbReference type="PANTHER" id="PTHR12135:SF2">
    <property type="entry name" value="DNA REPAIR PROTEIN RAD34"/>
    <property type="match status" value="1"/>
</dbReference>
<evidence type="ECO:0000259" key="7">
    <source>
        <dbReference type="SMART" id="SM01030"/>
    </source>
</evidence>
<comment type="similarity">
    <text evidence="2">Belongs to the XPC family.</text>
</comment>
<dbReference type="EMBL" id="FM992691">
    <property type="protein sequence ID" value="CAX42204.1"/>
    <property type="molecule type" value="Genomic_DNA"/>
</dbReference>
<dbReference type="AlphaFoldDB" id="B9WG34"/>
<accession>B9WG34</accession>
<dbReference type="Pfam" id="PF10405">
    <property type="entry name" value="BHD_3"/>
    <property type="match status" value="1"/>
</dbReference>
<keyword evidence="4" id="KW-0234">DNA repair</keyword>
<dbReference type="InterPro" id="IPR018327">
    <property type="entry name" value="BHD_2"/>
</dbReference>
<dbReference type="Gene3D" id="3.30.70.2460">
    <property type="entry name" value="Rad4, beta-hairpin domain BHD3"/>
    <property type="match status" value="1"/>
</dbReference>
<evidence type="ECO:0000313" key="12">
    <source>
        <dbReference type="Proteomes" id="UP000002605"/>
    </source>
</evidence>
<sequence length="637" mass="74884">MREGGLFVQSDDESDYDEPPTKRAKVVEEEEEDSDIELNESDWEDVFLDNVVDPAPSEFSITIQQNEIDHQRKERIKQLIREKQKRVSIHYLSMVSYIIHARFRNQLMRSKRVQKLLKKLIPDQVKKVYKKFKKNTDTQSADEQLVYILKYLIKWFRKNFKHDSNGMRVLGYSSDPQRFPNNAKNITNESDLLSVIKKFQHNRDTGAQIFTAILGALGFESRLVFSIPLLSIKNTNTQPKLNNDILKVNKDNDLLYPSFWTELINPLDPSEIIVMETQCFYEEDKRLLRIKRYGGTLSQSFTDQFYPIQNQLCQMSMYYVLSFNSENLILDVSSRYMKDISYRWFNRLDLRTDLGKAALLLQSLLRIFNRTKNYTTDDNRELESLMQMAMTNYTIPESFTAMKNSPNFITPSTLRYNEVIISETKPVKQIKINNKKEPVYFKNSLLVGKSEQQWKFLGRSIKPGEIPIKLAKATPRTIYNKRLYNQNEINDPSLNQVKLYSFSQTCPYIKLKVTKSPDNGKLILPRNKYGNIEIFRENMIPDDCVWLKLTNIENILKNKAQFVPVVTGFAFKAGQAIPIKQGVIVLKQEETRIKKIWLSGRIKEHKAQLAQRRLKLLYTWKFIYKHLQIKKRLDDHL</sequence>
<dbReference type="GO" id="GO:0003697">
    <property type="term" value="F:single-stranded DNA binding"/>
    <property type="evidence" value="ECO:0007669"/>
    <property type="project" value="TreeGrafter"/>
</dbReference>